<accession>A0A6I4J4R4</accession>
<gene>
    <name evidence="3" type="ORF">GON01_15545</name>
</gene>
<name>A0A6I4J4R4_9SPHN</name>
<dbReference type="Pfam" id="PF07940">
    <property type="entry name" value="Hepar_II_III_C"/>
    <property type="match status" value="1"/>
</dbReference>
<keyword evidence="4" id="KW-1185">Reference proteome</keyword>
<evidence type="ECO:0000256" key="1">
    <source>
        <dbReference type="ARBA" id="ARBA00004196"/>
    </source>
</evidence>
<evidence type="ECO:0000313" key="3">
    <source>
        <dbReference type="EMBL" id="MVO79347.1"/>
    </source>
</evidence>
<feature type="domain" description="Heparinase II/III-like C-terminal" evidence="2">
    <location>
        <begin position="329"/>
        <end position="570"/>
    </location>
</feature>
<organism evidence="3 4">
    <name type="scientific">Sphingomonas horti</name>
    <dbReference type="NCBI Taxonomy" id="2682842"/>
    <lineage>
        <taxon>Bacteria</taxon>
        <taxon>Pseudomonadati</taxon>
        <taxon>Pseudomonadota</taxon>
        <taxon>Alphaproteobacteria</taxon>
        <taxon>Sphingomonadales</taxon>
        <taxon>Sphingomonadaceae</taxon>
        <taxon>Sphingomonas</taxon>
    </lineage>
</organism>
<dbReference type="GO" id="GO:0030313">
    <property type="term" value="C:cell envelope"/>
    <property type="evidence" value="ECO:0007669"/>
    <property type="project" value="UniProtKB-SubCell"/>
</dbReference>
<dbReference type="Gene3D" id="1.50.10.100">
    <property type="entry name" value="Chondroitin AC/alginate lyase"/>
    <property type="match status" value="1"/>
</dbReference>
<dbReference type="InterPro" id="IPR008929">
    <property type="entry name" value="Chondroitin_lyas"/>
</dbReference>
<comment type="subcellular location">
    <subcellularLocation>
        <location evidence="1">Cell envelope</location>
    </subcellularLocation>
</comment>
<evidence type="ECO:0000313" key="4">
    <source>
        <dbReference type="Proteomes" id="UP000441389"/>
    </source>
</evidence>
<dbReference type="EMBL" id="WQMS01000020">
    <property type="protein sequence ID" value="MVO79347.1"/>
    <property type="molecule type" value="Genomic_DNA"/>
</dbReference>
<dbReference type="RefSeq" id="WP_157028309.1">
    <property type="nucleotide sequence ID" value="NZ_WQMS01000020.1"/>
</dbReference>
<dbReference type="Proteomes" id="UP000441389">
    <property type="component" value="Unassembled WGS sequence"/>
</dbReference>
<dbReference type="Gene3D" id="2.70.98.70">
    <property type="match status" value="1"/>
</dbReference>
<evidence type="ECO:0000259" key="2">
    <source>
        <dbReference type="Pfam" id="PF07940"/>
    </source>
</evidence>
<dbReference type="AlphaFoldDB" id="A0A6I4J4R4"/>
<proteinExistence type="predicted"/>
<reference evidence="3 4" key="1">
    <citation type="submission" date="2019-12" db="EMBL/GenBank/DDBJ databases">
        <authorList>
            <person name="Huq M.A."/>
        </authorList>
    </citation>
    <scope>NUCLEOTIDE SEQUENCE [LARGE SCALE GENOMIC DNA]</scope>
    <source>
        <strain evidence="3 4">MAH-20</strain>
    </source>
</reference>
<dbReference type="InterPro" id="IPR012480">
    <property type="entry name" value="Hepar_II_III_C"/>
</dbReference>
<comment type="caution">
    <text evidence="3">The sequence shown here is derived from an EMBL/GenBank/DDBJ whole genome shotgun (WGS) entry which is preliminary data.</text>
</comment>
<protein>
    <submittedName>
        <fullName evidence="3">Heparinase</fullName>
    </submittedName>
</protein>
<dbReference type="GO" id="GO:0016829">
    <property type="term" value="F:lyase activity"/>
    <property type="evidence" value="ECO:0007669"/>
    <property type="project" value="InterPro"/>
</dbReference>
<sequence length="576" mass="61619">MTKHEPIDPSADGIEQGKRLIRVDADRGHSLAQRIAEGFQRLTWRTPLHKLRLRGRFPLKLLAAPDDPIVGDLKVGQALLQGWITWRGERIAVRELNFAALQGSPGMVEYLHSFAWLRDLSTAGTRQQGAPVAEAIMSRWLAAHAEHVGGLAWRADLWGKRILYWTAHAPLILSSRDLVYRSAVLNTLARGARHLDRAADKAPEGLGRVAAWGGLIAAGLLIPGGDPRRAFAEAGLARALGQSFGEDGGIACRSPSALLDAIGLLSLLRAAYDARRQDPLPAIDETLARAVPALLGVTHGDGGLASWQGGLPFDQARIAATIEASRVRARPLRQARQWGYQRLAGGATTVSMDAAPPPASRAASGGCASTLAFEMSDGPHRLVVSCGGARNPGAMLPANLAEALRATAAHSALIVADANSTAVHPDGSLGRGVVEVEIDRQELESGSRIEASHDGYVRRYGLVHRRQLALSVDGRQLSGEDMLLPAGRRKRAAPFAIRFHLAPEVEVTLTADSQGALLRIDDGPLWQFRCKGGVLSTEESLWVDATGRPRETQQLVVTGESPAGGANVSWLFKRAG</sequence>